<comment type="catalytic activity">
    <reaction evidence="1">
        <text>(6S)-5-methyl-5,6,7,8-tetrahydrofolate + L-homocysteine = (6S)-5,6,7,8-tetrahydrofolate + L-methionine</text>
        <dbReference type="Rhea" id="RHEA:11172"/>
        <dbReference type="ChEBI" id="CHEBI:18608"/>
        <dbReference type="ChEBI" id="CHEBI:57453"/>
        <dbReference type="ChEBI" id="CHEBI:57844"/>
        <dbReference type="ChEBI" id="CHEBI:58199"/>
        <dbReference type="EC" id="2.1.1.13"/>
    </reaction>
</comment>
<feature type="binding site" evidence="19">
    <location>
        <position position="260"/>
    </location>
    <ligand>
        <name>Zn(2+)</name>
        <dbReference type="ChEBI" id="CHEBI:29105"/>
    </ligand>
</feature>
<dbReference type="SMART" id="SM01018">
    <property type="entry name" value="B12-binding_2"/>
    <property type="match status" value="1"/>
</dbReference>
<keyword evidence="25" id="KW-1185">Reference proteome</keyword>
<comment type="pathway">
    <text evidence="4">Amino-acid biosynthesis; L-methionine biosynthesis via de novo pathway; L-methionine from L-homocysteine (MetH route): step 1/1.</text>
</comment>
<evidence type="ECO:0000256" key="10">
    <source>
        <dbReference type="ARBA" id="ARBA00022628"/>
    </source>
</evidence>
<dbReference type="EC" id="2.1.1.13" evidence="6"/>
<evidence type="ECO:0000256" key="14">
    <source>
        <dbReference type="ARBA" id="ARBA00022833"/>
    </source>
</evidence>
<evidence type="ECO:0000313" key="25">
    <source>
        <dbReference type="Proteomes" id="UP001202402"/>
    </source>
</evidence>
<name>A0ABS9RCT6_9FIRM</name>
<feature type="domain" description="Hcy-binding" evidence="20">
    <location>
        <begin position="1"/>
        <end position="275"/>
    </location>
</feature>
<evidence type="ECO:0000256" key="7">
    <source>
        <dbReference type="ARBA" id="ARBA00013998"/>
    </source>
</evidence>
<dbReference type="EMBL" id="JAKVPQ010000023">
    <property type="protein sequence ID" value="MCH4287478.1"/>
    <property type="molecule type" value="Genomic_DNA"/>
</dbReference>
<evidence type="ECO:0000256" key="4">
    <source>
        <dbReference type="ARBA" id="ARBA00005178"/>
    </source>
</evidence>
<dbReference type="Gene3D" id="3.20.20.20">
    <property type="entry name" value="Dihydropteroate synthase-like"/>
    <property type="match status" value="1"/>
</dbReference>
<dbReference type="InterPro" id="IPR003759">
    <property type="entry name" value="Cbl-bd_cap"/>
</dbReference>
<dbReference type="InterPro" id="IPR036594">
    <property type="entry name" value="Meth_synthase_dom"/>
</dbReference>
<dbReference type="Gene3D" id="1.10.1240.10">
    <property type="entry name" value="Methionine synthase domain"/>
    <property type="match status" value="1"/>
</dbReference>
<evidence type="ECO:0000256" key="1">
    <source>
        <dbReference type="ARBA" id="ARBA00001700"/>
    </source>
</evidence>
<dbReference type="PIRSF" id="PIRSF037472">
    <property type="entry name" value="DHPS_mtfrase"/>
    <property type="match status" value="1"/>
</dbReference>
<dbReference type="SUPFAM" id="SSF47644">
    <property type="entry name" value="Methionine synthase domain"/>
    <property type="match status" value="1"/>
</dbReference>
<evidence type="ECO:0000256" key="11">
    <source>
        <dbReference type="ARBA" id="ARBA00022679"/>
    </source>
</evidence>
<dbReference type="NCBIfam" id="NF005719">
    <property type="entry name" value="PRK07535.1"/>
    <property type="match status" value="1"/>
</dbReference>
<dbReference type="InterPro" id="IPR006158">
    <property type="entry name" value="Cobalamin-bd"/>
</dbReference>
<evidence type="ECO:0000256" key="13">
    <source>
        <dbReference type="ARBA" id="ARBA00022723"/>
    </source>
</evidence>
<dbReference type="InterPro" id="IPR000489">
    <property type="entry name" value="Pterin-binding_dom"/>
</dbReference>
<dbReference type="InterPro" id="IPR050554">
    <property type="entry name" value="Met_Synthase/Corrinoid"/>
</dbReference>
<evidence type="ECO:0000256" key="5">
    <source>
        <dbReference type="ARBA" id="ARBA00010398"/>
    </source>
</evidence>
<evidence type="ECO:0000259" key="21">
    <source>
        <dbReference type="PROSITE" id="PS50972"/>
    </source>
</evidence>
<keyword evidence="11 19" id="KW-0808">Transferase</keyword>
<keyword evidence="15" id="KW-0486">Methionine biosynthesis</keyword>
<dbReference type="InterPro" id="IPR036724">
    <property type="entry name" value="Cobalamin-bd_sf"/>
</dbReference>
<evidence type="ECO:0000259" key="23">
    <source>
        <dbReference type="PROSITE" id="PS51337"/>
    </source>
</evidence>
<keyword evidence="12" id="KW-0949">S-adenosyl-L-methionine</keyword>
<proteinExistence type="inferred from homology"/>
<keyword evidence="10" id="KW-0846">Cobalamin</keyword>
<feature type="domain" description="B12-binding N-terminal" evidence="23">
    <location>
        <begin position="564"/>
        <end position="657"/>
    </location>
</feature>
<dbReference type="Gene3D" id="3.40.50.280">
    <property type="entry name" value="Cobalamin-binding domain"/>
    <property type="match status" value="1"/>
</dbReference>
<feature type="domain" description="Pterin-binding" evidence="21">
    <location>
        <begin position="302"/>
        <end position="546"/>
    </location>
</feature>
<organism evidence="24 25">
    <name type="scientific">Amedibacillus hominis</name>
    <dbReference type="NCBI Taxonomy" id="2897776"/>
    <lineage>
        <taxon>Bacteria</taxon>
        <taxon>Bacillati</taxon>
        <taxon>Bacillota</taxon>
        <taxon>Erysipelotrichia</taxon>
        <taxon>Erysipelotrichales</taxon>
        <taxon>Erysipelotrichaceae</taxon>
        <taxon>Amedibacillus</taxon>
    </lineage>
</organism>
<dbReference type="CDD" id="cd02070">
    <property type="entry name" value="corrinoid_protein_B12-BD"/>
    <property type="match status" value="1"/>
</dbReference>
<dbReference type="PANTHER" id="PTHR45833:SF1">
    <property type="entry name" value="METHIONINE SYNTHASE"/>
    <property type="match status" value="1"/>
</dbReference>
<dbReference type="InterPro" id="IPR036589">
    <property type="entry name" value="HCY_dom_sf"/>
</dbReference>
<dbReference type="Pfam" id="PF02310">
    <property type="entry name" value="B12-binding"/>
    <property type="match status" value="1"/>
</dbReference>
<evidence type="ECO:0000256" key="15">
    <source>
        <dbReference type="ARBA" id="ARBA00023167"/>
    </source>
</evidence>
<dbReference type="Pfam" id="PF02607">
    <property type="entry name" value="B12-binding_2"/>
    <property type="match status" value="1"/>
</dbReference>
<feature type="binding site" evidence="19">
    <location>
        <position position="261"/>
    </location>
    <ligand>
        <name>Zn(2+)</name>
        <dbReference type="ChEBI" id="CHEBI:29105"/>
    </ligand>
</feature>
<dbReference type="Proteomes" id="UP001202402">
    <property type="component" value="Unassembled WGS sequence"/>
</dbReference>
<comment type="caution">
    <text evidence="24">The sequence shown here is derived from an EMBL/GenBank/DDBJ whole genome shotgun (WGS) entry which is preliminary data.</text>
</comment>
<evidence type="ECO:0000256" key="17">
    <source>
        <dbReference type="ARBA" id="ARBA00025552"/>
    </source>
</evidence>
<evidence type="ECO:0000256" key="19">
    <source>
        <dbReference type="PROSITE-ProRule" id="PRU00333"/>
    </source>
</evidence>
<dbReference type="SUPFAM" id="SSF51717">
    <property type="entry name" value="Dihydropteroate synthetase-like"/>
    <property type="match status" value="1"/>
</dbReference>
<comment type="similarity">
    <text evidence="5">Belongs to the vitamin-B12 dependent methionine synthase family.</text>
</comment>
<evidence type="ECO:0000256" key="8">
    <source>
        <dbReference type="ARBA" id="ARBA00022603"/>
    </source>
</evidence>
<dbReference type="Pfam" id="PF00809">
    <property type="entry name" value="Pterin_bind"/>
    <property type="match status" value="1"/>
</dbReference>
<keyword evidence="13 19" id="KW-0479">Metal-binding</keyword>
<protein>
    <recommendedName>
        <fullName evidence="7">Methionine synthase</fullName>
        <ecNumber evidence="6">2.1.1.13</ecNumber>
    </recommendedName>
    <alternativeName>
        <fullName evidence="18">5-methyltetrahydrofolate--homocysteine methyltransferase</fullName>
    </alternativeName>
</protein>
<dbReference type="InterPro" id="IPR003726">
    <property type="entry name" value="HCY_dom"/>
</dbReference>
<dbReference type="SUPFAM" id="SSF52242">
    <property type="entry name" value="Cobalamin (vitamin B12)-binding domain"/>
    <property type="match status" value="1"/>
</dbReference>
<reference evidence="24 25" key="1">
    <citation type="submission" date="2022-02" db="EMBL/GenBank/DDBJ databases">
        <title>Genome of Erysipelotrichaceae sp. nov. NSJ-176 isolated from human feces.</title>
        <authorList>
            <person name="Abdugheni R."/>
        </authorList>
    </citation>
    <scope>NUCLEOTIDE SEQUENCE [LARGE SCALE GENOMIC DNA]</scope>
    <source>
        <strain evidence="24 25">NSJ-176</strain>
    </source>
</reference>
<dbReference type="SUPFAM" id="SSF82282">
    <property type="entry name" value="Homocysteine S-methyltransferase"/>
    <property type="match status" value="1"/>
</dbReference>
<evidence type="ECO:0000256" key="2">
    <source>
        <dbReference type="ARBA" id="ARBA00001947"/>
    </source>
</evidence>
<dbReference type="InterPro" id="IPR011005">
    <property type="entry name" value="Dihydropteroate_synth-like_sf"/>
</dbReference>
<comment type="cofactor">
    <cofactor evidence="2 19">
        <name>Zn(2+)</name>
        <dbReference type="ChEBI" id="CHEBI:29105"/>
    </cofactor>
</comment>
<gene>
    <name evidence="24" type="ORF">LQE99_20335</name>
</gene>
<evidence type="ECO:0000256" key="16">
    <source>
        <dbReference type="ARBA" id="ARBA00023285"/>
    </source>
</evidence>
<evidence type="ECO:0000259" key="20">
    <source>
        <dbReference type="PROSITE" id="PS50970"/>
    </source>
</evidence>
<evidence type="ECO:0000256" key="3">
    <source>
        <dbReference type="ARBA" id="ARBA00001956"/>
    </source>
</evidence>
<evidence type="ECO:0000256" key="6">
    <source>
        <dbReference type="ARBA" id="ARBA00012032"/>
    </source>
</evidence>
<keyword evidence="9" id="KW-0028">Amino-acid biosynthesis</keyword>
<keyword evidence="8 19" id="KW-0489">Methyltransferase</keyword>
<evidence type="ECO:0000256" key="9">
    <source>
        <dbReference type="ARBA" id="ARBA00022605"/>
    </source>
</evidence>
<evidence type="ECO:0000259" key="22">
    <source>
        <dbReference type="PROSITE" id="PS51332"/>
    </source>
</evidence>
<dbReference type="InterPro" id="IPR017215">
    <property type="entry name" value="MetH_bac"/>
</dbReference>
<dbReference type="PROSITE" id="PS50970">
    <property type="entry name" value="HCY"/>
    <property type="match status" value="1"/>
</dbReference>
<dbReference type="PANTHER" id="PTHR45833">
    <property type="entry name" value="METHIONINE SYNTHASE"/>
    <property type="match status" value="1"/>
</dbReference>
<evidence type="ECO:0000256" key="18">
    <source>
        <dbReference type="ARBA" id="ARBA00031040"/>
    </source>
</evidence>
<feature type="domain" description="B12-binding" evidence="22">
    <location>
        <begin position="659"/>
        <end position="780"/>
    </location>
</feature>
<sequence>MERNVIYLDGGMGTQLQANGLKPGELPEAFMFEHEELLMKLHRNYIESGAQIIYANTFGANRKKLEKCPYSVEEVIMKAVELAKKAANGKARVALDLGPIGELLEPNGYLSFEEAYDIFKQQIIAGVKAGVDLVVFETMSDLMEIKAAILAAKENSDMEIFVTMSFEHDGRTFTGCSVESFGITATRLGVDALGINCSLGPAEILPIARRLAKVTPLPLIIKANAGLPDPMSNTYDMDAQSFASQMKAYEELPVRYVGGCCGTTPAFIKALTETLVSTCSESLYEEAGYTCSPTKCLKLDDVHVIGERINPTGNKRMKEALRHQNMDEILSIAMEEVEGGADILDVNVGLPGIDEKSMMVKVIKELQTVIDVPLQIDTTNTEVMEAALRIYNGIPIVNSCNGEEANMQAILPLIKKYGANVIGLTLDEKGIPETKEKRLEIGKRITACAQAYGIEKQRVFLDCLTLTVSAQQDQAKQTLQTLTAIRKELGVQSVLGVSNISFGLPQRSILNQHFLTMALSAGLTMPIINPNQKVMMDAIRAYRVLSGLDKDCMAYVEAYANMSNQPVTQTSNKEVTLMEAVCKGLKDETRQLTIEALKEKEPLDIVNEQLIPALDIVGERYEKKEIYLPGLINAATASQCAFEEIRKSILKSGAESISKGKIILATVKGDVHDIGKNIVKVVLENYGFTVIDLGKDVPVETIVETAIQENVYLIGLSALMTTTLASMEATIQALHDAKHPCKIMVGGAVVSEEYAKKIHADYYAKDAKQSADIAKEVFQC</sequence>
<dbReference type="Pfam" id="PF02574">
    <property type="entry name" value="S-methyl_trans"/>
    <property type="match status" value="1"/>
</dbReference>
<evidence type="ECO:0000256" key="12">
    <source>
        <dbReference type="ARBA" id="ARBA00022691"/>
    </source>
</evidence>
<feature type="binding site" evidence="19">
    <location>
        <position position="197"/>
    </location>
    <ligand>
        <name>Zn(2+)</name>
        <dbReference type="ChEBI" id="CHEBI:29105"/>
    </ligand>
</feature>
<accession>A0ABS9RCT6</accession>
<keyword evidence="14 19" id="KW-0862">Zinc</keyword>
<dbReference type="PROSITE" id="PS51337">
    <property type="entry name" value="B12_BINDING_NTER"/>
    <property type="match status" value="1"/>
</dbReference>
<dbReference type="RefSeq" id="WP_233509463.1">
    <property type="nucleotide sequence ID" value="NZ_JAKVPQ010000023.1"/>
</dbReference>
<dbReference type="PROSITE" id="PS51332">
    <property type="entry name" value="B12_BINDING"/>
    <property type="match status" value="1"/>
</dbReference>
<dbReference type="Gene3D" id="3.20.20.330">
    <property type="entry name" value="Homocysteine-binding-like domain"/>
    <property type="match status" value="1"/>
</dbReference>
<comment type="function">
    <text evidence="17">Catalyzes the transfer of a methyl group from methyl-cobalamin to homocysteine, yielding enzyme-bound cob(I)alamin and methionine. Subsequently, remethylates the cofactor using methyltetrahydrofolate.</text>
</comment>
<evidence type="ECO:0000313" key="24">
    <source>
        <dbReference type="EMBL" id="MCH4287478.1"/>
    </source>
</evidence>
<keyword evidence="16" id="KW-0170">Cobalt</keyword>
<dbReference type="PROSITE" id="PS50972">
    <property type="entry name" value="PTERIN_BINDING"/>
    <property type="match status" value="1"/>
</dbReference>
<comment type="cofactor">
    <cofactor evidence="3">
        <name>methylcob(III)alamin</name>
        <dbReference type="ChEBI" id="CHEBI:28115"/>
    </cofactor>
</comment>